<dbReference type="HOGENOM" id="CLU_030024_2_2_10"/>
<dbReference type="KEGG" id="ppn:Palpr_1950"/>
<feature type="transmembrane region" description="Helical" evidence="3">
    <location>
        <begin position="6"/>
        <end position="23"/>
    </location>
</feature>
<evidence type="ECO:0000313" key="5">
    <source>
        <dbReference type="EMBL" id="ADQ80089.1"/>
    </source>
</evidence>
<evidence type="ECO:0000313" key="6">
    <source>
        <dbReference type="Proteomes" id="UP000008718"/>
    </source>
</evidence>
<dbReference type="eggNOG" id="COG0726">
    <property type="taxonomic scope" value="Bacteria"/>
</dbReference>
<reference key="1">
    <citation type="submission" date="2010-11" db="EMBL/GenBank/DDBJ databases">
        <title>The complete genome of Paludibacter propionicigenes DSM 17365.</title>
        <authorList>
            <consortium name="US DOE Joint Genome Institute (JGI-PGF)"/>
            <person name="Lucas S."/>
            <person name="Copeland A."/>
            <person name="Lapidus A."/>
            <person name="Bruce D."/>
            <person name="Goodwin L."/>
            <person name="Pitluck S."/>
            <person name="Kyrpides N."/>
            <person name="Mavromatis K."/>
            <person name="Ivanova N."/>
            <person name="Munk A.C."/>
            <person name="Brettin T."/>
            <person name="Detter J.C."/>
            <person name="Han C."/>
            <person name="Tapia R."/>
            <person name="Land M."/>
            <person name="Hauser L."/>
            <person name="Markowitz V."/>
            <person name="Cheng J.-F."/>
            <person name="Hugenholtz P."/>
            <person name="Woyke T."/>
            <person name="Wu D."/>
            <person name="Gronow S."/>
            <person name="Wellnitz S."/>
            <person name="Brambilla E."/>
            <person name="Klenk H.-P."/>
            <person name="Eisen J.A."/>
        </authorList>
    </citation>
    <scope>NUCLEOTIDE SEQUENCE</scope>
    <source>
        <strain>WB4</strain>
    </source>
</reference>
<dbReference type="GO" id="GO:0005975">
    <property type="term" value="P:carbohydrate metabolic process"/>
    <property type="evidence" value="ECO:0007669"/>
    <property type="project" value="InterPro"/>
</dbReference>
<evidence type="ECO:0000259" key="4">
    <source>
        <dbReference type="PROSITE" id="PS51677"/>
    </source>
</evidence>
<keyword evidence="3" id="KW-0472">Membrane</keyword>
<dbReference type="SUPFAM" id="SSF88713">
    <property type="entry name" value="Glycoside hydrolase/deacetylase"/>
    <property type="match status" value="1"/>
</dbReference>
<dbReference type="AlphaFoldDB" id="E4T5U5"/>
<protein>
    <submittedName>
        <fullName evidence="5">Polysaccharide deacetylase</fullName>
    </submittedName>
</protein>
<comment type="subcellular location">
    <subcellularLocation>
        <location evidence="1">Secreted</location>
    </subcellularLocation>
</comment>
<evidence type="ECO:0000256" key="2">
    <source>
        <dbReference type="ARBA" id="ARBA00022729"/>
    </source>
</evidence>
<dbReference type="InterPro" id="IPR051398">
    <property type="entry name" value="Polysacch_Deacetylase"/>
</dbReference>
<evidence type="ECO:0000256" key="3">
    <source>
        <dbReference type="SAM" id="Phobius"/>
    </source>
</evidence>
<dbReference type="Gene3D" id="3.20.20.370">
    <property type="entry name" value="Glycoside hydrolase/deacetylase"/>
    <property type="match status" value="1"/>
</dbReference>
<dbReference type="Pfam" id="PF01522">
    <property type="entry name" value="Polysacc_deac_1"/>
    <property type="match status" value="1"/>
</dbReference>
<feature type="domain" description="NodB homology" evidence="4">
    <location>
        <begin position="85"/>
        <end position="264"/>
    </location>
</feature>
<organism evidence="5 6">
    <name type="scientific">Paludibacter propionicigenes (strain DSM 17365 / JCM 13257 / WB4)</name>
    <dbReference type="NCBI Taxonomy" id="694427"/>
    <lineage>
        <taxon>Bacteria</taxon>
        <taxon>Pseudomonadati</taxon>
        <taxon>Bacteroidota</taxon>
        <taxon>Bacteroidia</taxon>
        <taxon>Bacteroidales</taxon>
        <taxon>Paludibacteraceae</taxon>
        <taxon>Paludibacter</taxon>
    </lineage>
</organism>
<dbReference type="PANTHER" id="PTHR34216">
    <property type="match status" value="1"/>
</dbReference>
<dbReference type="InterPro" id="IPR011330">
    <property type="entry name" value="Glyco_hydro/deAcase_b/a-brl"/>
</dbReference>
<evidence type="ECO:0000256" key="1">
    <source>
        <dbReference type="ARBA" id="ARBA00004613"/>
    </source>
</evidence>
<name>E4T5U5_PALPW</name>
<dbReference type="Proteomes" id="UP000008718">
    <property type="component" value="Chromosome"/>
</dbReference>
<dbReference type="PANTHER" id="PTHR34216:SF3">
    <property type="entry name" value="POLY-BETA-1,6-N-ACETYL-D-GLUCOSAMINE N-DEACETYLASE"/>
    <property type="match status" value="1"/>
</dbReference>
<reference evidence="5 6" key="2">
    <citation type="journal article" date="2011" name="Stand. Genomic Sci.">
        <title>Complete genome sequence of Paludibacter propionicigenes type strain (WB4).</title>
        <authorList>
            <person name="Gronow S."/>
            <person name="Munk C."/>
            <person name="Lapidus A."/>
            <person name="Nolan M."/>
            <person name="Lucas S."/>
            <person name="Hammon N."/>
            <person name="Deshpande S."/>
            <person name="Cheng J.F."/>
            <person name="Tapia R."/>
            <person name="Han C."/>
            <person name="Goodwin L."/>
            <person name="Pitluck S."/>
            <person name="Liolios K."/>
            <person name="Ivanova N."/>
            <person name="Mavromatis K."/>
            <person name="Mikhailova N."/>
            <person name="Pati A."/>
            <person name="Chen A."/>
            <person name="Palaniappan K."/>
            <person name="Land M."/>
            <person name="Hauser L."/>
            <person name="Chang Y.J."/>
            <person name="Jeffries C.D."/>
            <person name="Brambilla E."/>
            <person name="Rohde M."/>
            <person name="Goker M."/>
            <person name="Detter J.C."/>
            <person name="Woyke T."/>
            <person name="Bristow J."/>
            <person name="Eisen J.A."/>
            <person name="Markowitz V."/>
            <person name="Hugenholtz P."/>
            <person name="Kyrpides N.C."/>
            <person name="Klenk H.P."/>
        </authorList>
    </citation>
    <scope>NUCLEOTIDE SEQUENCE [LARGE SCALE GENOMIC DNA]</scope>
    <source>
        <strain evidence="6">DSM 17365 / JCM 13257 / WB4</strain>
    </source>
</reference>
<keyword evidence="6" id="KW-1185">Reference proteome</keyword>
<dbReference type="EMBL" id="CP002345">
    <property type="protein sequence ID" value="ADQ80089.1"/>
    <property type="molecule type" value="Genomic_DNA"/>
</dbReference>
<dbReference type="PROSITE" id="PS51677">
    <property type="entry name" value="NODB"/>
    <property type="match status" value="1"/>
</dbReference>
<sequence length="264" mass="30827">MTVNAFFLLFAIIVGVFLTNILIRSKSGLRVLMYHKISLNTNDNLTISEDVLEKQLLYLKEKNYHPITVQQLIEHQYQKAKLPKKPILLTFDDGYENNYTYLYPLLKKHALKATIFLPVGFIGKSNEWDEGDEAIMSFDRLKQIDSSFIEFGLHSLIHRSYKEFTTEELIDDISQCRSILTENSIPYVPAVTYPYGAYPREQKIYEKFKETLINNEIQLGFRIGNRINKLPLADPFCIERIDIKGTDSFFRFKLKILLGRIKKL</sequence>
<keyword evidence="2" id="KW-0732">Signal</keyword>
<dbReference type="InterPro" id="IPR002509">
    <property type="entry name" value="NODB_dom"/>
</dbReference>
<accession>E4T5U5</accession>
<dbReference type="GO" id="GO:0016810">
    <property type="term" value="F:hydrolase activity, acting on carbon-nitrogen (but not peptide) bonds"/>
    <property type="evidence" value="ECO:0007669"/>
    <property type="project" value="InterPro"/>
</dbReference>
<dbReference type="CDD" id="cd10918">
    <property type="entry name" value="CE4_NodB_like_5s_6s"/>
    <property type="match status" value="1"/>
</dbReference>
<keyword evidence="3" id="KW-1133">Transmembrane helix</keyword>
<proteinExistence type="predicted"/>
<dbReference type="STRING" id="694427.Palpr_1950"/>
<gene>
    <name evidence="5" type="ordered locus">Palpr_1950</name>
</gene>
<keyword evidence="3" id="KW-0812">Transmembrane</keyword>
<dbReference type="GO" id="GO:0005576">
    <property type="term" value="C:extracellular region"/>
    <property type="evidence" value="ECO:0007669"/>
    <property type="project" value="UniProtKB-SubCell"/>
</dbReference>